<proteinExistence type="predicted"/>
<evidence type="ECO:0000313" key="2">
    <source>
        <dbReference type="Proteomes" id="UP000019149"/>
    </source>
</evidence>
<dbReference type="CTD" id="36339227"/>
<dbReference type="EMBL" id="APAU02000018">
    <property type="protein sequence ID" value="EUB61698.1"/>
    <property type="molecule type" value="Genomic_DNA"/>
</dbReference>
<dbReference type="KEGG" id="egl:EGR_03512"/>
<dbReference type="GeneID" id="36339227"/>
<dbReference type="AlphaFoldDB" id="W6UKU1"/>
<sequence>MVRVNDADNSTVDADCLLRADVSAFANSHITALEFGTTISSGNCSVLTSVSVILVAVIHSVWNKKQTPILPQAESTSCLSLKEYLVDFDECRV</sequence>
<evidence type="ECO:0000313" key="1">
    <source>
        <dbReference type="EMBL" id="EUB61698.1"/>
    </source>
</evidence>
<comment type="caution">
    <text evidence="1">The sequence shown here is derived from an EMBL/GenBank/DDBJ whole genome shotgun (WGS) entry which is preliminary data.</text>
</comment>
<reference evidence="1 2" key="1">
    <citation type="journal article" date="2013" name="Nat. Genet.">
        <title>The genome of the hydatid tapeworm Echinococcus granulosus.</title>
        <authorList>
            <person name="Zheng H."/>
            <person name="Zhang W."/>
            <person name="Zhang L."/>
            <person name="Zhang Z."/>
            <person name="Li J."/>
            <person name="Lu G."/>
            <person name="Zhu Y."/>
            <person name="Wang Y."/>
            <person name="Huang Y."/>
            <person name="Liu J."/>
            <person name="Kang H."/>
            <person name="Chen J."/>
            <person name="Wang L."/>
            <person name="Chen A."/>
            <person name="Yu S."/>
            <person name="Gao Z."/>
            <person name="Jin L."/>
            <person name="Gu W."/>
            <person name="Wang Z."/>
            <person name="Zhao L."/>
            <person name="Shi B."/>
            <person name="Wen H."/>
            <person name="Lin R."/>
            <person name="Jones M.K."/>
            <person name="Brejova B."/>
            <person name="Vinar T."/>
            <person name="Zhao G."/>
            <person name="McManus D.P."/>
            <person name="Chen Z."/>
            <person name="Zhou Y."/>
            <person name="Wang S."/>
        </authorList>
    </citation>
    <scope>NUCLEOTIDE SEQUENCE [LARGE SCALE GENOMIC DNA]</scope>
</reference>
<dbReference type="RefSeq" id="XP_024352894.1">
    <property type="nucleotide sequence ID" value="XM_024492761.1"/>
</dbReference>
<accession>W6UKU1</accession>
<gene>
    <name evidence="1" type="ORF">EGR_03512</name>
</gene>
<dbReference type="Proteomes" id="UP000019149">
    <property type="component" value="Unassembled WGS sequence"/>
</dbReference>
<protein>
    <submittedName>
        <fullName evidence="1">Uncharacterized protein</fullName>
    </submittedName>
</protein>
<organism evidence="1 2">
    <name type="scientific">Echinococcus granulosus</name>
    <name type="common">Hydatid tapeworm</name>
    <dbReference type="NCBI Taxonomy" id="6210"/>
    <lineage>
        <taxon>Eukaryota</taxon>
        <taxon>Metazoa</taxon>
        <taxon>Spiralia</taxon>
        <taxon>Lophotrochozoa</taxon>
        <taxon>Platyhelminthes</taxon>
        <taxon>Cestoda</taxon>
        <taxon>Eucestoda</taxon>
        <taxon>Cyclophyllidea</taxon>
        <taxon>Taeniidae</taxon>
        <taxon>Echinococcus</taxon>
        <taxon>Echinococcus granulosus group</taxon>
    </lineage>
</organism>
<name>W6UKU1_ECHGR</name>
<keyword evidence="2" id="KW-1185">Reference proteome</keyword>